<evidence type="ECO:0000313" key="2">
    <source>
        <dbReference type="Proteomes" id="UP000423645"/>
    </source>
</evidence>
<name>A0A649VL24_9CAUD</name>
<organism evidence="1 2">
    <name type="scientific">Gordonia phage Chidiebere</name>
    <dbReference type="NCBI Taxonomy" id="2656530"/>
    <lineage>
        <taxon>Viruses</taxon>
        <taxon>Duplodnaviria</taxon>
        <taxon>Heunggongvirae</taxon>
        <taxon>Uroviricota</taxon>
        <taxon>Caudoviricetes</taxon>
        <taxon>Chidieberevirus</taxon>
        <taxon>Chidieberevirus chidiebere</taxon>
    </lineage>
</organism>
<accession>A0A649VL24</accession>
<dbReference type="KEGG" id="vg:77951915"/>
<sequence>MSIEAFGDRVFEPGKYAVRLQYVWRTGKKKGEVSSTETNYYRLFAPHTSEQFHAMVERPGAKRVGLYTTNCIKVRKARESEGKNRIVHGQ</sequence>
<dbReference type="RefSeq" id="YP_010675588.1">
    <property type="nucleotide sequence ID" value="NC_071005.1"/>
</dbReference>
<reference evidence="1 2" key="1">
    <citation type="submission" date="2019-10" db="EMBL/GenBank/DDBJ databases">
        <authorList>
            <person name="Zack K.M."/>
            <person name="Garlena R.A."/>
            <person name="Russell D.A."/>
            <person name="Pope W.H."/>
            <person name="Jacobs-Sera D."/>
            <person name="Hatfull G.F."/>
        </authorList>
    </citation>
    <scope>NUCLEOTIDE SEQUENCE [LARGE SCALE GENOMIC DNA]</scope>
</reference>
<gene>
    <name evidence="1" type="primary">70</name>
    <name evidence="1" type="ORF">PBI_CHIDIEBERE_70</name>
</gene>
<proteinExistence type="predicted"/>
<evidence type="ECO:0000313" key="1">
    <source>
        <dbReference type="EMBL" id="QGJ92961.1"/>
    </source>
</evidence>
<protein>
    <submittedName>
        <fullName evidence="1">Uncharacterized protein</fullName>
    </submittedName>
</protein>
<keyword evidence="2" id="KW-1185">Reference proteome</keyword>
<dbReference type="GeneID" id="77951915"/>
<dbReference type="EMBL" id="MN586022">
    <property type="protein sequence ID" value="QGJ92961.1"/>
    <property type="molecule type" value="Genomic_DNA"/>
</dbReference>
<dbReference type="Proteomes" id="UP000423645">
    <property type="component" value="Segment"/>
</dbReference>